<sequence length="411" mass="44042">MLWTPIVFIVSVLLSSTWAGSTSSKSAASTTASGPAATHTCLVGADGFNFSPNQMYAKVGDIIEYRFYPLNHSVARAGFGNNLACLPYEDSGQGLVGFWSDFQPVAVVLSNPPIFRLLINDTEPVFFYCSAPGACQQGMVGVINPNSSFTYQDQLAYALNTSISFSPLQYFPPEVAITRSTTATGATMTPTPVRTNSPPTAPTSKSSLSTGAIVGIVIAGIIVVLLAAALLYTCGRQKTLGEILRRSHTPAPNTYQPTTPGISEVTYPNIQKQRLASDIMSGQAGTRNVAYAQGTEVDSYRSGNPLGNERIMTHNVMNQGGFMNGHSTPNSPDQAAPSPLYTPPQQEMVHGGGLRPYNPYPLAEESGPHELPANSINPRDLRPSIPYSPKPFSFAESESGYRRDEKIDNAF</sequence>
<evidence type="ECO:0000313" key="5">
    <source>
        <dbReference type="Proteomes" id="UP000241818"/>
    </source>
</evidence>
<dbReference type="PANTHER" id="PTHR34883:SF19">
    <property type="entry name" value="EXTRACELLULAR SERINE-RICH PROTEIN"/>
    <property type="match status" value="1"/>
</dbReference>
<evidence type="ECO:0000256" key="1">
    <source>
        <dbReference type="SAM" id="MobiDB-lite"/>
    </source>
</evidence>
<keyword evidence="2" id="KW-0472">Membrane</keyword>
<dbReference type="GeneID" id="36575395"/>
<dbReference type="InParanoid" id="A0A2T3BAJ5"/>
<dbReference type="InterPro" id="IPR052953">
    <property type="entry name" value="Ser-rich/MCO-related"/>
</dbReference>
<feature type="region of interest" description="Disordered" evidence="1">
    <location>
        <begin position="354"/>
        <end position="411"/>
    </location>
</feature>
<keyword evidence="2" id="KW-0812">Transmembrane</keyword>
<feature type="transmembrane region" description="Helical" evidence="2">
    <location>
        <begin position="212"/>
        <end position="235"/>
    </location>
</feature>
<evidence type="ECO:0000256" key="3">
    <source>
        <dbReference type="SAM" id="SignalP"/>
    </source>
</evidence>
<dbReference type="CDD" id="cd00920">
    <property type="entry name" value="Cupredoxin"/>
    <property type="match status" value="1"/>
</dbReference>
<dbReference type="OrthoDB" id="2331100at2759"/>
<feature type="compositionally biased region" description="Low complexity" evidence="1">
    <location>
        <begin position="181"/>
        <end position="191"/>
    </location>
</feature>
<dbReference type="Proteomes" id="UP000241818">
    <property type="component" value="Unassembled WGS sequence"/>
</dbReference>
<organism evidence="4 5">
    <name type="scientific">Amorphotheca resinae ATCC 22711</name>
    <dbReference type="NCBI Taxonomy" id="857342"/>
    <lineage>
        <taxon>Eukaryota</taxon>
        <taxon>Fungi</taxon>
        <taxon>Dikarya</taxon>
        <taxon>Ascomycota</taxon>
        <taxon>Pezizomycotina</taxon>
        <taxon>Leotiomycetes</taxon>
        <taxon>Helotiales</taxon>
        <taxon>Amorphothecaceae</taxon>
        <taxon>Amorphotheca</taxon>
    </lineage>
</organism>
<dbReference type="SUPFAM" id="SSF49503">
    <property type="entry name" value="Cupredoxins"/>
    <property type="match status" value="1"/>
</dbReference>
<keyword evidence="5" id="KW-1185">Reference proteome</keyword>
<keyword evidence="2" id="KW-1133">Transmembrane helix</keyword>
<protein>
    <recommendedName>
        <fullName evidence="6">Phytocyanin domain-containing protein</fullName>
    </recommendedName>
</protein>
<feature type="signal peptide" evidence="3">
    <location>
        <begin position="1"/>
        <end position="19"/>
    </location>
</feature>
<dbReference type="PANTHER" id="PTHR34883">
    <property type="entry name" value="SERINE-RICH PROTEIN, PUTATIVE-RELATED-RELATED"/>
    <property type="match status" value="1"/>
</dbReference>
<dbReference type="InterPro" id="IPR008972">
    <property type="entry name" value="Cupredoxin"/>
</dbReference>
<feature type="region of interest" description="Disordered" evidence="1">
    <location>
        <begin position="181"/>
        <end position="207"/>
    </location>
</feature>
<dbReference type="EMBL" id="KZ679007">
    <property type="protein sequence ID" value="PSS25345.1"/>
    <property type="molecule type" value="Genomic_DNA"/>
</dbReference>
<accession>A0A2T3BAJ5</accession>
<evidence type="ECO:0000313" key="4">
    <source>
        <dbReference type="EMBL" id="PSS25345.1"/>
    </source>
</evidence>
<evidence type="ECO:0008006" key="6">
    <source>
        <dbReference type="Google" id="ProtNLM"/>
    </source>
</evidence>
<reference evidence="4 5" key="1">
    <citation type="journal article" date="2018" name="New Phytol.">
        <title>Comparative genomics and transcriptomics depict ericoid mycorrhizal fungi as versatile saprotrophs and plant mutualists.</title>
        <authorList>
            <person name="Martino E."/>
            <person name="Morin E."/>
            <person name="Grelet G.A."/>
            <person name="Kuo A."/>
            <person name="Kohler A."/>
            <person name="Daghino S."/>
            <person name="Barry K.W."/>
            <person name="Cichocki N."/>
            <person name="Clum A."/>
            <person name="Dockter R.B."/>
            <person name="Hainaut M."/>
            <person name="Kuo R.C."/>
            <person name="LaButti K."/>
            <person name="Lindahl B.D."/>
            <person name="Lindquist E.A."/>
            <person name="Lipzen A."/>
            <person name="Khouja H.R."/>
            <person name="Magnuson J."/>
            <person name="Murat C."/>
            <person name="Ohm R.A."/>
            <person name="Singer S.W."/>
            <person name="Spatafora J.W."/>
            <person name="Wang M."/>
            <person name="Veneault-Fourrey C."/>
            <person name="Henrissat B."/>
            <person name="Grigoriev I.V."/>
            <person name="Martin F.M."/>
            <person name="Perotto S."/>
        </authorList>
    </citation>
    <scope>NUCLEOTIDE SEQUENCE [LARGE SCALE GENOMIC DNA]</scope>
    <source>
        <strain evidence="4 5">ATCC 22711</strain>
    </source>
</reference>
<name>A0A2T3BAJ5_AMORE</name>
<keyword evidence="3" id="KW-0732">Signal</keyword>
<dbReference type="RefSeq" id="XP_024723944.1">
    <property type="nucleotide sequence ID" value="XM_024867314.1"/>
</dbReference>
<feature type="compositionally biased region" description="Basic and acidic residues" evidence="1">
    <location>
        <begin position="399"/>
        <end position="411"/>
    </location>
</feature>
<evidence type="ECO:0000256" key="2">
    <source>
        <dbReference type="SAM" id="Phobius"/>
    </source>
</evidence>
<feature type="compositionally biased region" description="Polar residues" evidence="1">
    <location>
        <begin position="192"/>
        <end position="207"/>
    </location>
</feature>
<feature type="chain" id="PRO_5015735445" description="Phytocyanin domain-containing protein" evidence="3">
    <location>
        <begin position="20"/>
        <end position="411"/>
    </location>
</feature>
<dbReference type="AlphaFoldDB" id="A0A2T3BAJ5"/>
<gene>
    <name evidence="4" type="ORF">M430DRAFT_39447</name>
</gene>
<dbReference type="Gene3D" id="2.60.40.420">
    <property type="entry name" value="Cupredoxins - blue copper proteins"/>
    <property type="match status" value="1"/>
</dbReference>
<proteinExistence type="predicted"/>